<organism evidence="1">
    <name type="scientific">Aureoumbra lagunensis</name>
    <dbReference type="NCBI Taxonomy" id="44058"/>
    <lineage>
        <taxon>Eukaryota</taxon>
        <taxon>Sar</taxon>
        <taxon>Stramenopiles</taxon>
        <taxon>Ochrophyta</taxon>
        <taxon>Pelagophyceae</taxon>
        <taxon>Pelagomonadales</taxon>
        <taxon>Aureoumbra</taxon>
    </lineage>
</organism>
<gene>
    <name evidence="1" type="ORF">ALAG00032_LOCUS1244</name>
</gene>
<reference evidence="1" key="1">
    <citation type="submission" date="2021-01" db="EMBL/GenBank/DDBJ databases">
        <authorList>
            <person name="Corre E."/>
            <person name="Pelletier E."/>
            <person name="Niang G."/>
            <person name="Scheremetjew M."/>
            <person name="Finn R."/>
            <person name="Kale V."/>
            <person name="Holt S."/>
            <person name="Cochrane G."/>
            <person name="Meng A."/>
            <person name="Brown T."/>
            <person name="Cohen L."/>
        </authorList>
    </citation>
    <scope>NUCLEOTIDE SEQUENCE</scope>
    <source>
        <strain evidence="1">CCMP1510</strain>
    </source>
</reference>
<dbReference type="AlphaFoldDB" id="A0A7S3NHF5"/>
<accession>A0A7S3NHF5</accession>
<protein>
    <submittedName>
        <fullName evidence="1">Uncharacterized protein</fullName>
    </submittedName>
</protein>
<evidence type="ECO:0000313" key="1">
    <source>
        <dbReference type="EMBL" id="CAE0360514.1"/>
    </source>
</evidence>
<proteinExistence type="predicted"/>
<dbReference type="EMBL" id="HBIJ01001736">
    <property type="protein sequence ID" value="CAE0360514.1"/>
    <property type="molecule type" value="Transcribed_RNA"/>
</dbReference>
<name>A0A7S3NHF5_9STRA</name>
<sequence length="339" mass="38560">MSNDDISLISVPARHRARRVSSDNVQGQELLRAILKSAFGTERSKTHWLAERFVCQGPTAEVARVMAHLRQPFSFPVIVCRNQFKPKPPKELKKLRGVMHRQAQRLYNEPNAGGSSEQSEAVSFAMIKLLFGASLEATEMSIEYEVFNCKKIDYLARLSSEDGSTDRLLGVSVTRAYRHNGHFDSGDARELLCKKLRGLWIARRAVSSKHAWHVSILHVWCESDVALSLLADELTSSDVLTNIWPLRLFSLASSMAPVILLTAASTVIDHVIFKNDDWSERSGLEERSLSANERHVLKRQAFASARQAQYTRLIPQRWQPPRIPPHLAYFYREKEITRK</sequence>